<name>A0A8J8C1T0_9EURY</name>
<evidence type="ECO:0000256" key="5">
    <source>
        <dbReference type="ARBA" id="ARBA00023136"/>
    </source>
</evidence>
<evidence type="ECO:0000256" key="6">
    <source>
        <dbReference type="SAM" id="MobiDB-lite"/>
    </source>
</evidence>
<feature type="compositionally biased region" description="Basic and acidic residues" evidence="6">
    <location>
        <begin position="398"/>
        <end position="409"/>
    </location>
</feature>
<organism evidence="8 9">
    <name type="scientific">Haloarcula limicola</name>
    <dbReference type="NCBI Taxonomy" id="1429915"/>
    <lineage>
        <taxon>Archaea</taxon>
        <taxon>Methanobacteriati</taxon>
        <taxon>Methanobacteriota</taxon>
        <taxon>Stenosarchaea group</taxon>
        <taxon>Halobacteria</taxon>
        <taxon>Halobacteriales</taxon>
        <taxon>Haloarculaceae</taxon>
        <taxon>Haloarcula</taxon>
    </lineage>
</organism>
<keyword evidence="9" id="KW-1185">Reference proteome</keyword>
<keyword evidence="3 7" id="KW-0812">Transmembrane</keyword>
<feature type="transmembrane region" description="Helical" evidence="7">
    <location>
        <begin position="140"/>
        <end position="162"/>
    </location>
</feature>
<keyword evidence="5 7" id="KW-0472">Membrane</keyword>
<feature type="region of interest" description="Disordered" evidence="6">
    <location>
        <begin position="375"/>
        <end position="428"/>
    </location>
</feature>
<dbReference type="PANTHER" id="PTHR21716:SF4">
    <property type="entry name" value="TRANSMEMBRANE PROTEIN 245"/>
    <property type="match status" value="1"/>
</dbReference>
<sequence>MVPSDVDWPRAFWIGFGALLAATLLFILYTFIGTFVFGIFLYYATRPLYRRVYRRLRQRTLSALLSLFLLALPVLGLLYYTLAIALQEFERVAATADLGPYAAVAEPYLDVSDAVQNPQALLTDAGTDTLVETLAQFLDYVGFIGTGLVHVFVMFAFAFYLLRDGPRLAEWGKNFLDHRGVLDRYFHEVDRSFHKVFYGNILNAIVTGAIGAISFSLVDMVAPAGHAVPYPALTGLLAGAASLIPIVGMKLVYVPMGAYLSAQAFFASDGWWFVALFVAVAFVVVDTIPDLLVRPYVSSGVSFSLGRFGRTAGDRDPAPGLHTGMLMFAYILGPFLFGWPGIFLAPMLLVLVVHFARFVLPELVEGREIQPRAVDPTNFVEDLREDGASETGDEGENESGRQSEDRPTAEYRPAGTARSTTPDDPEAS</sequence>
<keyword evidence="4 7" id="KW-1133">Transmembrane helix</keyword>
<dbReference type="GO" id="GO:0016020">
    <property type="term" value="C:membrane"/>
    <property type="evidence" value="ECO:0007669"/>
    <property type="project" value="UniProtKB-SubCell"/>
</dbReference>
<accession>A0A8J8C1T0</accession>
<evidence type="ECO:0000313" key="8">
    <source>
        <dbReference type="EMBL" id="MBV0922766.1"/>
    </source>
</evidence>
<dbReference type="EMBL" id="JAHQXF010000001">
    <property type="protein sequence ID" value="MBV0922766.1"/>
    <property type="molecule type" value="Genomic_DNA"/>
</dbReference>
<feature type="transmembrane region" description="Helical" evidence="7">
    <location>
        <begin position="265"/>
        <end position="285"/>
    </location>
</feature>
<evidence type="ECO:0000256" key="1">
    <source>
        <dbReference type="ARBA" id="ARBA00004141"/>
    </source>
</evidence>
<evidence type="ECO:0000256" key="2">
    <source>
        <dbReference type="ARBA" id="ARBA00009773"/>
    </source>
</evidence>
<reference evidence="8 9" key="1">
    <citation type="submission" date="2021-06" db="EMBL/GenBank/DDBJ databases">
        <title>New haloarchaea isolates fom saline soil.</title>
        <authorList>
            <person name="Duran-Viseras A."/>
            <person name="Sanchez-Porro C.S."/>
            <person name="Ventosa A."/>
        </authorList>
    </citation>
    <scope>NUCLEOTIDE SEQUENCE [LARGE SCALE GENOMIC DNA]</scope>
    <source>
        <strain evidence="8 9">JCM 183640</strain>
    </source>
</reference>
<proteinExistence type="inferred from homology"/>
<feature type="transmembrane region" description="Helical" evidence="7">
    <location>
        <begin position="196"/>
        <end position="218"/>
    </location>
</feature>
<comment type="similarity">
    <text evidence="2">Belongs to the autoinducer-2 exporter (AI-2E) (TC 2.A.86) family.</text>
</comment>
<feature type="transmembrane region" description="Helical" evidence="7">
    <location>
        <begin position="327"/>
        <end position="353"/>
    </location>
</feature>
<protein>
    <submittedName>
        <fullName evidence="8">AI-2E family transporter</fullName>
    </submittedName>
</protein>
<comment type="caution">
    <text evidence="8">The sequence shown here is derived from an EMBL/GenBank/DDBJ whole genome shotgun (WGS) entry which is preliminary data.</text>
</comment>
<feature type="transmembrane region" description="Helical" evidence="7">
    <location>
        <begin position="230"/>
        <end position="253"/>
    </location>
</feature>
<evidence type="ECO:0000256" key="4">
    <source>
        <dbReference type="ARBA" id="ARBA00022989"/>
    </source>
</evidence>
<comment type="subcellular location">
    <subcellularLocation>
        <location evidence="1">Membrane</location>
        <topology evidence="1">Multi-pass membrane protein</topology>
    </subcellularLocation>
</comment>
<dbReference type="Proteomes" id="UP000766550">
    <property type="component" value="Unassembled WGS sequence"/>
</dbReference>
<dbReference type="OrthoDB" id="282734at2157"/>
<dbReference type="InterPro" id="IPR002549">
    <property type="entry name" value="AI-2E-like"/>
</dbReference>
<evidence type="ECO:0000313" key="9">
    <source>
        <dbReference type="Proteomes" id="UP000766550"/>
    </source>
</evidence>
<dbReference type="RefSeq" id="WP_162315940.1">
    <property type="nucleotide sequence ID" value="NZ_JAHQXF010000001.1"/>
</dbReference>
<feature type="transmembrane region" description="Helical" evidence="7">
    <location>
        <begin position="63"/>
        <end position="82"/>
    </location>
</feature>
<evidence type="ECO:0000256" key="3">
    <source>
        <dbReference type="ARBA" id="ARBA00022692"/>
    </source>
</evidence>
<dbReference type="PANTHER" id="PTHR21716">
    <property type="entry name" value="TRANSMEMBRANE PROTEIN"/>
    <property type="match status" value="1"/>
</dbReference>
<evidence type="ECO:0000256" key="7">
    <source>
        <dbReference type="SAM" id="Phobius"/>
    </source>
</evidence>
<dbReference type="Pfam" id="PF01594">
    <property type="entry name" value="AI-2E_transport"/>
    <property type="match status" value="1"/>
</dbReference>
<gene>
    <name evidence="8" type="ORF">KTS45_01000</name>
</gene>
<feature type="transmembrane region" description="Helical" evidence="7">
    <location>
        <begin position="12"/>
        <end position="43"/>
    </location>
</feature>
<dbReference type="AlphaFoldDB" id="A0A8J8C1T0"/>